<proteinExistence type="predicted"/>
<evidence type="ECO:0000313" key="1">
    <source>
        <dbReference type="EMBL" id="EJF78624.1"/>
    </source>
</evidence>
<dbReference type="EMBL" id="AILU01000033">
    <property type="protein sequence ID" value="EJF78624.1"/>
    <property type="molecule type" value="Genomic_DNA"/>
</dbReference>
<feature type="non-terminal residue" evidence="1">
    <location>
        <position position="114"/>
    </location>
</feature>
<keyword evidence="2" id="KW-1185">Reference proteome</keyword>
<evidence type="ECO:0000313" key="2">
    <source>
        <dbReference type="Proteomes" id="UP000008947"/>
    </source>
</evidence>
<accession>J0Q7J3</accession>
<reference evidence="1 2" key="1">
    <citation type="submission" date="2012-03" db="EMBL/GenBank/DDBJ databases">
        <title>The Genome Sequence of Bartonella washoensis Sb944nv.</title>
        <authorList>
            <consortium name="The Broad Institute Genome Sequencing Platform"/>
            <consortium name="The Broad Institute Genome Sequencing Center for Infectious Disease"/>
            <person name="Feldgarden M."/>
            <person name="Kirby J."/>
            <person name="Kosoy M."/>
            <person name="Birtles R."/>
            <person name="Probert W.S."/>
            <person name="Chiaraviglio L."/>
            <person name="Young S.K."/>
            <person name="Zeng Q."/>
            <person name="Gargeya S."/>
            <person name="Fitzgerald M."/>
            <person name="Haas B."/>
            <person name="Abouelleil A."/>
            <person name="Alvarado L."/>
            <person name="Arachchi H.M."/>
            <person name="Berlin A."/>
            <person name="Chapman S.B."/>
            <person name="Gearin G."/>
            <person name="Goldberg J."/>
            <person name="Griggs A."/>
            <person name="Gujja S."/>
            <person name="Hansen M."/>
            <person name="Heiman D."/>
            <person name="Howarth C."/>
            <person name="Larimer J."/>
            <person name="Lui A."/>
            <person name="MacDonald P.J.P."/>
            <person name="McCowen C."/>
            <person name="Montmayeur A."/>
            <person name="Murphy C."/>
            <person name="Neiman D."/>
            <person name="Pearson M."/>
            <person name="Priest M."/>
            <person name="Roberts A."/>
            <person name="Saif S."/>
            <person name="Shea T."/>
            <person name="Sisk P."/>
            <person name="Stolte C."/>
            <person name="Sykes S."/>
            <person name="Wortman J."/>
            <person name="Nusbaum C."/>
            <person name="Birren B."/>
        </authorList>
    </citation>
    <scope>NUCLEOTIDE SEQUENCE [LARGE SCALE GENOMIC DNA]</scope>
    <source>
        <strain evidence="1 2">Sb944nv</strain>
    </source>
</reference>
<organism evidence="1 2">
    <name type="scientific">Candidatus Bartonella washoeensis Sb944nv</name>
    <dbReference type="NCBI Taxonomy" id="1094563"/>
    <lineage>
        <taxon>Bacteria</taxon>
        <taxon>Pseudomonadati</taxon>
        <taxon>Pseudomonadota</taxon>
        <taxon>Alphaproteobacteria</taxon>
        <taxon>Hyphomicrobiales</taxon>
        <taxon>Bartonellaceae</taxon>
        <taxon>Bartonella</taxon>
    </lineage>
</organism>
<protein>
    <submittedName>
        <fullName evidence="1">Uncharacterized protein</fullName>
    </submittedName>
</protein>
<comment type="caution">
    <text evidence="1">The sequence shown here is derived from an EMBL/GenBank/DDBJ whole genome shotgun (WGS) entry which is preliminary data.</text>
</comment>
<name>J0Q7J3_9HYPH</name>
<sequence>MLFIFLRQESFLKLFLAVFVLFAMFHGISVSARSFAFLHSPTDNFDREHSEEQRLENLEHLRALTPKVMNSSPEREQGARLDGGGCFSIHHIVVEGAHHIKKHAVTAVTEPYIG</sequence>
<dbReference type="HOGENOM" id="CLU_2364387_0_0_5"/>
<gene>
    <name evidence="1" type="ORF">MCQ_01003</name>
</gene>
<dbReference type="AlphaFoldDB" id="J0Q7J3"/>
<dbReference type="Proteomes" id="UP000008947">
    <property type="component" value="Unassembled WGS sequence"/>
</dbReference>
<dbReference type="eggNOG" id="COG2831">
    <property type="taxonomic scope" value="Bacteria"/>
</dbReference>